<protein>
    <submittedName>
        <fullName evidence="1">Uncharacterized protein</fullName>
    </submittedName>
</protein>
<reference evidence="1" key="1">
    <citation type="submission" date="2022-07" db="EMBL/GenBank/DDBJ databases">
        <authorList>
            <person name="Macas J."/>
            <person name="Novak P."/>
            <person name="Neumann P."/>
        </authorList>
    </citation>
    <scope>NUCLEOTIDE SEQUENCE</scope>
</reference>
<dbReference type="AlphaFoldDB" id="A0AAV0EUC0"/>
<evidence type="ECO:0000313" key="1">
    <source>
        <dbReference type="EMBL" id="CAH9126825.1"/>
    </source>
</evidence>
<accession>A0AAV0EUC0</accession>
<dbReference type="Proteomes" id="UP001152523">
    <property type="component" value="Unassembled WGS sequence"/>
</dbReference>
<organism evidence="1 2">
    <name type="scientific">Cuscuta epithymum</name>
    <dbReference type="NCBI Taxonomy" id="186058"/>
    <lineage>
        <taxon>Eukaryota</taxon>
        <taxon>Viridiplantae</taxon>
        <taxon>Streptophyta</taxon>
        <taxon>Embryophyta</taxon>
        <taxon>Tracheophyta</taxon>
        <taxon>Spermatophyta</taxon>
        <taxon>Magnoliopsida</taxon>
        <taxon>eudicotyledons</taxon>
        <taxon>Gunneridae</taxon>
        <taxon>Pentapetalae</taxon>
        <taxon>asterids</taxon>
        <taxon>lamiids</taxon>
        <taxon>Solanales</taxon>
        <taxon>Convolvulaceae</taxon>
        <taxon>Cuscuteae</taxon>
        <taxon>Cuscuta</taxon>
        <taxon>Cuscuta subgen. Cuscuta</taxon>
    </lineage>
</organism>
<sequence>MKYSLNDGPFFIKVLLMRCALFSNRCCKIVKSVHGLFLLNFIHM</sequence>
<proteinExistence type="predicted"/>
<gene>
    <name evidence="1" type="ORF">CEPIT_LOCUS27837</name>
</gene>
<keyword evidence="2" id="KW-1185">Reference proteome</keyword>
<dbReference type="EMBL" id="CAMAPF010000945">
    <property type="protein sequence ID" value="CAH9126825.1"/>
    <property type="molecule type" value="Genomic_DNA"/>
</dbReference>
<evidence type="ECO:0000313" key="2">
    <source>
        <dbReference type="Proteomes" id="UP001152523"/>
    </source>
</evidence>
<comment type="caution">
    <text evidence="1">The sequence shown here is derived from an EMBL/GenBank/DDBJ whole genome shotgun (WGS) entry which is preliminary data.</text>
</comment>
<name>A0AAV0EUC0_9ASTE</name>